<protein>
    <submittedName>
        <fullName evidence="1">Uncharacterized protein</fullName>
    </submittedName>
</protein>
<reference evidence="1" key="1">
    <citation type="submission" date="2019-07" db="EMBL/GenBank/DDBJ databases">
        <title>Whole genome shotgun sequence of Lactobacillus kefiri NBRC 15888.</title>
        <authorList>
            <person name="Hosoyama A."/>
            <person name="Uohara A."/>
            <person name="Ohji S."/>
            <person name="Ichikawa N."/>
        </authorList>
    </citation>
    <scope>NUCLEOTIDE SEQUENCE [LARGE SCALE GENOMIC DNA]</scope>
    <source>
        <strain evidence="1">NBRC 15888</strain>
    </source>
</reference>
<proteinExistence type="predicted"/>
<organism evidence="1 2">
    <name type="scientific">Lentilactobacillus kefiri</name>
    <name type="common">Lactobacillus kefiri</name>
    <dbReference type="NCBI Taxonomy" id="33962"/>
    <lineage>
        <taxon>Bacteria</taxon>
        <taxon>Bacillati</taxon>
        <taxon>Bacillota</taxon>
        <taxon>Bacilli</taxon>
        <taxon>Lactobacillales</taxon>
        <taxon>Lactobacillaceae</taxon>
        <taxon>Lentilactobacillus</taxon>
    </lineage>
</organism>
<dbReference type="AlphaFoldDB" id="A0A511DRK4"/>
<sequence length="71" mass="8269">MSFNQKFYREPTFWLCVCGAAVGLTSLIAGNSVTFSMMWWLQLLIVVIALVGIFYFFSKYSKDHDHKNKHM</sequence>
<dbReference type="GeneID" id="71567253"/>
<dbReference type="OrthoDB" id="2319448at2"/>
<evidence type="ECO:0000313" key="2">
    <source>
        <dbReference type="Proteomes" id="UP000321893"/>
    </source>
</evidence>
<dbReference type="EMBL" id="BJVK01000002">
    <property type="protein sequence ID" value="GEL27449.1"/>
    <property type="molecule type" value="Genomic_DNA"/>
</dbReference>
<accession>A0A511DRK4</accession>
<comment type="caution">
    <text evidence="1">The sequence shown here is derived from an EMBL/GenBank/DDBJ whole genome shotgun (WGS) entry which is preliminary data.</text>
</comment>
<evidence type="ECO:0000313" key="1">
    <source>
        <dbReference type="EMBL" id="GEL27449.1"/>
    </source>
</evidence>
<gene>
    <name evidence="1" type="ORF">LKE01_02690</name>
</gene>
<dbReference type="RefSeq" id="WP_054768828.1">
    <property type="nucleotide sequence ID" value="NZ_BJVK01000002.1"/>
</dbReference>
<name>A0A511DRK4_LENKE</name>
<keyword evidence="2" id="KW-1185">Reference proteome</keyword>
<dbReference type="Proteomes" id="UP000321893">
    <property type="component" value="Unassembled WGS sequence"/>
</dbReference>
<dbReference type="STRING" id="1423764.FC95_GL001743"/>